<accession>A0A0E9NNV4</accession>
<keyword evidence="4" id="KW-1185">Reference proteome</keyword>
<dbReference type="PROSITE" id="PS50127">
    <property type="entry name" value="UBC_2"/>
    <property type="match status" value="1"/>
</dbReference>
<dbReference type="PANTHER" id="PTHR24068">
    <property type="entry name" value="UBIQUITIN-CONJUGATING ENZYME E2"/>
    <property type="match status" value="1"/>
</dbReference>
<organism evidence="3 4">
    <name type="scientific">Saitoella complicata (strain BCRC 22490 / CBS 7301 / JCM 7358 / NBRC 10748 / NRRL Y-17804)</name>
    <dbReference type="NCBI Taxonomy" id="698492"/>
    <lineage>
        <taxon>Eukaryota</taxon>
        <taxon>Fungi</taxon>
        <taxon>Dikarya</taxon>
        <taxon>Ascomycota</taxon>
        <taxon>Taphrinomycotina</taxon>
        <taxon>Taphrinomycotina incertae sedis</taxon>
        <taxon>Saitoella</taxon>
    </lineage>
</organism>
<dbReference type="AlphaFoldDB" id="A0A0E9NNV4"/>
<evidence type="ECO:0000259" key="2">
    <source>
        <dbReference type="PROSITE" id="PS50127"/>
    </source>
</evidence>
<dbReference type="InterPro" id="IPR000608">
    <property type="entry name" value="UBC"/>
</dbReference>
<feature type="domain" description="UBC core" evidence="2">
    <location>
        <begin position="72"/>
        <end position="227"/>
    </location>
</feature>
<comment type="caution">
    <text evidence="3">The sequence shown here is derived from an EMBL/GenBank/DDBJ whole genome shotgun (WGS) entry which is preliminary data.</text>
</comment>
<evidence type="ECO:0000313" key="4">
    <source>
        <dbReference type="Proteomes" id="UP000033140"/>
    </source>
</evidence>
<dbReference type="InterPro" id="IPR016135">
    <property type="entry name" value="UBQ-conjugating_enzyme/RWD"/>
</dbReference>
<dbReference type="STRING" id="698492.A0A0E9NNV4"/>
<dbReference type="EMBL" id="BACD03000041">
    <property type="protein sequence ID" value="GAO51110.1"/>
    <property type="molecule type" value="Genomic_DNA"/>
</dbReference>
<evidence type="ECO:0000256" key="1">
    <source>
        <dbReference type="ARBA" id="ARBA00022786"/>
    </source>
</evidence>
<keyword evidence="1" id="KW-0833">Ubl conjugation pathway</keyword>
<gene>
    <name evidence="3" type="ORF">G7K_5221-t1</name>
</gene>
<reference evidence="3 4" key="3">
    <citation type="journal article" date="2015" name="Genome Announc.">
        <title>Draft Genome Sequence of the Archiascomycetous Yeast Saitoella complicata.</title>
        <authorList>
            <person name="Yamauchi K."/>
            <person name="Kondo S."/>
            <person name="Hamamoto M."/>
            <person name="Takahashi Y."/>
            <person name="Ogura Y."/>
            <person name="Hayashi T."/>
            <person name="Nishida H."/>
        </authorList>
    </citation>
    <scope>NUCLEOTIDE SEQUENCE [LARGE SCALE GENOMIC DNA]</scope>
    <source>
        <strain evidence="3 4">NRRL Y-17804</strain>
    </source>
</reference>
<sequence length="289" mass="32584">MCERTVLSTLCAGADWPSPLNYRIQLKTANRTTQIDQIPIELLRFKPFLRSLVNSPPYNPNYEQSITMAKVPRNFRLLEELEKGEKGIGDGSCSYGLADGEDMTMSNWNGTILGPPHSTHENRIYSLRLHCSPSYPDTPPTISFISRINLPCVNATSGHVDPSRLGVLASWRRGKWGVVQIGNWRSPRRGQSFKERKEVEYMSNFIFMVKHMNLPGKVERHTIHPCQILVCLRGPKPRKFGDLTISRTFCTLSLLVHLLPLMLGSSLVKKQLHGASLSSIVLLILFKTS</sequence>
<name>A0A0E9NNV4_SAICN</name>
<dbReference type="CDD" id="cd23807">
    <property type="entry name" value="UEV_UBE2V"/>
    <property type="match status" value="1"/>
</dbReference>
<evidence type="ECO:0000313" key="3">
    <source>
        <dbReference type="EMBL" id="GAO51110.1"/>
    </source>
</evidence>
<reference evidence="3 4" key="1">
    <citation type="journal article" date="2011" name="J. Gen. Appl. Microbiol.">
        <title>Draft genome sequencing of the enigmatic yeast Saitoella complicata.</title>
        <authorList>
            <person name="Nishida H."/>
            <person name="Hamamoto M."/>
            <person name="Sugiyama J."/>
        </authorList>
    </citation>
    <scope>NUCLEOTIDE SEQUENCE [LARGE SCALE GENOMIC DNA]</scope>
    <source>
        <strain evidence="3 4">NRRL Y-17804</strain>
    </source>
</reference>
<proteinExistence type="predicted"/>
<dbReference type="SUPFAM" id="SSF54495">
    <property type="entry name" value="UBC-like"/>
    <property type="match status" value="1"/>
</dbReference>
<protein>
    <recommendedName>
        <fullName evidence="2">UBC core domain-containing protein</fullName>
    </recommendedName>
</protein>
<dbReference type="Gene3D" id="3.10.110.10">
    <property type="entry name" value="Ubiquitin Conjugating Enzyme"/>
    <property type="match status" value="1"/>
</dbReference>
<dbReference type="FunFam" id="3.10.110.10:FF:000026">
    <property type="entry name" value="Ubiquitin-conjugating enzyme E2 variant"/>
    <property type="match status" value="1"/>
</dbReference>
<dbReference type="SMART" id="SM00212">
    <property type="entry name" value="UBCc"/>
    <property type="match status" value="1"/>
</dbReference>
<dbReference type="Proteomes" id="UP000033140">
    <property type="component" value="Unassembled WGS sequence"/>
</dbReference>
<reference evidence="3 4" key="2">
    <citation type="journal article" date="2014" name="J. Gen. Appl. Microbiol.">
        <title>The early diverging ascomycetous budding yeast Saitoella complicata has three histone deacetylases belonging to the Clr6, Hos2, and Rpd3 lineages.</title>
        <authorList>
            <person name="Nishida H."/>
            <person name="Matsumoto T."/>
            <person name="Kondo S."/>
            <person name="Hamamoto M."/>
            <person name="Yoshikawa H."/>
        </authorList>
    </citation>
    <scope>NUCLEOTIDE SEQUENCE [LARGE SCALE GENOMIC DNA]</scope>
    <source>
        <strain evidence="3 4">NRRL Y-17804</strain>
    </source>
</reference>
<dbReference type="GO" id="GO:0006301">
    <property type="term" value="P:DNA damage tolerance"/>
    <property type="evidence" value="ECO:0007669"/>
    <property type="project" value="UniProtKB-ARBA"/>
</dbReference>
<dbReference type="Pfam" id="PF00179">
    <property type="entry name" value="UQ_con"/>
    <property type="match status" value="1"/>
</dbReference>